<comment type="caution">
    <text evidence="1">The sequence shown here is derived from an EMBL/GenBank/DDBJ whole genome shotgun (WGS) entry which is preliminary data.</text>
</comment>
<feature type="non-terminal residue" evidence="1">
    <location>
        <position position="63"/>
    </location>
</feature>
<sequence length="63" mass="6904">PPPPPPTTTTQARRLLWRHYYPEGGWGWVVVGCSVGVHVLNHGLQLGGGMPITFSCKYNLTTT</sequence>
<gene>
    <name evidence="1" type="ORF">L9F63_002283</name>
</gene>
<name>A0AAD8A3S1_DIPPU</name>
<proteinExistence type="predicted"/>
<reference evidence="1" key="2">
    <citation type="submission" date="2023-05" db="EMBL/GenBank/DDBJ databases">
        <authorList>
            <person name="Fouks B."/>
        </authorList>
    </citation>
    <scope>NUCLEOTIDE SEQUENCE</scope>
    <source>
        <strain evidence="1">Stay&amp;Tobe</strain>
        <tissue evidence="1">Testes</tissue>
    </source>
</reference>
<reference evidence="1" key="1">
    <citation type="journal article" date="2023" name="IScience">
        <title>Live-bearing cockroach genome reveals convergent evolutionary mechanisms linked to viviparity in insects and beyond.</title>
        <authorList>
            <person name="Fouks B."/>
            <person name="Harrison M.C."/>
            <person name="Mikhailova A.A."/>
            <person name="Marchal E."/>
            <person name="English S."/>
            <person name="Carruthers M."/>
            <person name="Jennings E.C."/>
            <person name="Chiamaka E.L."/>
            <person name="Frigard R.A."/>
            <person name="Pippel M."/>
            <person name="Attardo G.M."/>
            <person name="Benoit J.B."/>
            <person name="Bornberg-Bauer E."/>
            <person name="Tobe S.S."/>
        </authorList>
    </citation>
    <scope>NUCLEOTIDE SEQUENCE</scope>
    <source>
        <strain evidence="1">Stay&amp;Tobe</strain>
    </source>
</reference>
<accession>A0AAD8A3S1</accession>
<dbReference type="EMBL" id="JASPKZ010003882">
    <property type="protein sequence ID" value="KAJ9591212.1"/>
    <property type="molecule type" value="Genomic_DNA"/>
</dbReference>
<evidence type="ECO:0000313" key="2">
    <source>
        <dbReference type="Proteomes" id="UP001233999"/>
    </source>
</evidence>
<protein>
    <submittedName>
        <fullName evidence="1">Uncharacterized protein</fullName>
    </submittedName>
</protein>
<evidence type="ECO:0000313" key="1">
    <source>
        <dbReference type="EMBL" id="KAJ9591212.1"/>
    </source>
</evidence>
<feature type="non-terminal residue" evidence="1">
    <location>
        <position position="1"/>
    </location>
</feature>
<dbReference type="Proteomes" id="UP001233999">
    <property type="component" value="Unassembled WGS sequence"/>
</dbReference>
<keyword evidence="2" id="KW-1185">Reference proteome</keyword>
<dbReference type="AlphaFoldDB" id="A0AAD8A3S1"/>
<organism evidence="1 2">
    <name type="scientific">Diploptera punctata</name>
    <name type="common">Pacific beetle cockroach</name>
    <dbReference type="NCBI Taxonomy" id="6984"/>
    <lineage>
        <taxon>Eukaryota</taxon>
        <taxon>Metazoa</taxon>
        <taxon>Ecdysozoa</taxon>
        <taxon>Arthropoda</taxon>
        <taxon>Hexapoda</taxon>
        <taxon>Insecta</taxon>
        <taxon>Pterygota</taxon>
        <taxon>Neoptera</taxon>
        <taxon>Polyneoptera</taxon>
        <taxon>Dictyoptera</taxon>
        <taxon>Blattodea</taxon>
        <taxon>Blaberoidea</taxon>
        <taxon>Blaberidae</taxon>
        <taxon>Diplopterinae</taxon>
        <taxon>Diploptera</taxon>
    </lineage>
</organism>